<evidence type="ECO:0000313" key="2">
    <source>
        <dbReference type="EMBL" id="PNW87260.1"/>
    </source>
</evidence>
<dbReference type="InParanoid" id="A0A2K3E390"/>
<feature type="region of interest" description="Disordered" evidence="1">
    <location>
        <begin position="310"/>
        <end position="349"/>
    </location>
</feature>
<dbReference type="OrthoDB" id="539940at2759"/>
<evidence type="ECO:0000256" key="1">
    <source>
        <dbReference type="SAM" id="MobiDB-lite"/>
    </source>
</evidence>
<keyword evidence="3" id="KW-1185">Reference proteome</keyword>
<reference evidence="2 3" key="1">
    <citation type="journal article" date="2007" name="Science">
        <title>The Chlamydomonas genome reveals the evolution of key animal and plant functions.</title>
        <authorList>
            <person name="Merchant S.S."/>
            <person name="Prochnik S.E."/>
            <person name="Vallon O."/>
            <person name="Harris E.H."/>
            <person name="Karpowicz S.J."/>
            <person name="Witman G.B."/>
            <person name="Terry A."/>
            <person name="Salamov A."/>
            <person name="Fritz-Laylin L.K."/>
            <person name="Marechal-Drouard L."/>
            <person name="Marshall W.F."/>
            <person name="Qu L.H."/>
            <person name="Nelson D.R."/>
            <person name="Sanderfoot A.A."/>
            <person name="Spalding M.H."/>
            <person name="Kapitonov V.V."/>
            <person name="Ren Q."/>
            <person name="Ferris P."/>
            <person name="Lindquist E."/>
            <person name="Shapiro H."/>
            <person name="Lucas S.M."/>
            <person name="Grimwood J."/>
            <person name="Schmutz J."/>
            <person name="Cardol P."/>
            <person name="Cerutti H."/>
            <person name="Chanfreau G."/>
            <person name="Chen C.L."/>
            <person name="Cognat V."/>
            <person name="Croft M.T."/>
            <person name="Dent R."/>
            <person name="Dutcher S."/>
            <person name="Fernandez E."/>
            <person name="Fukuzawa H."/>
            <person name="Gonzalez-Ballester D."/>
            <person name="Gonzalez-Halphen D."/>
            <person name="Hallmann A."/>
            <person name="Hanikenne M."/>
            <person name="Hippler M."/>
            <person name="Inwood W."/>
            <person name="Jabbari K."/>
            <person name="Kalanon M."/>
            <person name="Kuras R."/>
            <person name="Lefebvre P.A."/>
            <person name="Lemaire S.D."/>
            <person name="Lobanov A.V."/>
            <person name="Lohr M."/>
            <person name="Manuell A."/>
            <person name="Meier I."/>
            <person name="Mets L."/>
            <person name="Mittag M."/>
            <person name="Mittelmeier T."/>
            <person name="Moroney J.V."/>
            <person name="Moseley J."/>
            <person name="Napoli C."/>
            <person name="Nedelcu A.M."/>
            <person name="Niyogi K."/>
            <person name="Novoselov S.V."/>
            <person name="Paulsen I.T."/>
            <person name="Pazour G."/>
            <person name="Purton S."/>
            <person name="Ral J.P."/>
            <person name="Riano-Pachon D.M."/>
            <person name="Riekhof W."/>
            <person name="Rymarquis L."/>
            <person name="Schroda M."/>
            <person name="Stern D."/>
            <person name="Umen J."/>
            <person name="Willows R."/>
            <person name="Wilson N."/>
            <person name="Zimmer S.L."/>
            <person name="Allmer J."/>
            <person name="Balk J."/>
            <person name="Bisova K."/>
            <person name="Chen C.J."/>
            <person name="Elias M."/>
            <person name="Gendler K."/>
            <person name="Hauser C."/>
            <person name="Lamb M.R."/>
            <person name="Ledford H."/>
            <person name="Long J.C."/>
            <person name="Minagawa J."/>
            <person name="Page M.D."/>
            <person name="Pan J."/>
            <person name="Pootakham W."/>
            <person name="Roje S."/>
            <person name="Rose A."/>
            <person name="Stahlberg E."/>
            <person name="Terauchi A.M."/>
            <person name="Yang P."/>
            <person name="Ball S."/>
            <person name="Bowler C."/>
            <person name="Dieckmann C.L."/>
            <person name="Gladyshev V.N."/>
            <person name="Green P."/>
            <person name="Jorgensen R."/>
            <person name="Mayfield S."/>
            <person name="Mueller-Roeber B."/>
            <person name="Rajamani S."/>
            <person name="Sayre R.T."/>
            <person name="Brokstein P."/>
            <person name="Dubchak I."/>
            <person name="Goodstein D."/>
            <person name="Hornick L."/>
            <person name="Huang Y.W."/>
            <person name="Jhaveri J."/>
            <person name="Luo Y."/>
            <person name="Martinez D."/>
            <person name="Ngau W.C."/>
            <person name="Otillar B."/>
            <person name="Poliakov A."/>
            <person name="Porter A."/>
            <person name="Szajkowski L."/>
            <person name="Werner G."/>
            <person name="Zhou K."/>
            <person name="Grigoriev I.V."/>
            <person name="Rokhsar D.S."/>
            <person name="Grossman A.R."/>
        </authorList>
    </citation>
    <scope>NUCLEOTIDE SEQUENCE [LARGE SCALE GENOMIC DNA]</scope>
    <source>
        <strain evidence="3">CC-503</strain>
    </source>
</reference>
<dbReference type="AlphaFoldDB" id="A0A2K3E390"/>
<organism evidence="2 3">
    <name type="scientific">Chlamydomonas reinhardtii</name>
    <name type="common">Chlamydomonas smithii</name>
    <dbReference type="NCBI Taxonomy" id="3055"/>
    <lineage>
        <taxon>Eukaryota</taxon>
        <taxon>Viridiplantae</taxon>
        <taxon>Chlorophyta</taxon>
        <taxon>core chlorophytes</taxon>
        <taxon>Chlorophyceae</taxon>
        <taxon>CS clade</taxon>
        <taxon>Chlamydomonadales</taxon>
        <taxon>Chlamydomonadaceae</taxon>
        <taxon>Chlamydomonas</taxon>
    </lineage>
</organism>
<evidence type="ECO:0000313" key="3">
    <source>
        <dbReference type="Proteomes" id="UP000006906"/>
    </source>
</evidence>
<dbReference type="Proteomes" id="UP000006906">
    <property type="component" value="Chromosome 2"/>
</dbReference>
<gene>
    <name evidence="2" type="ORF">CHLRE_02g115500v5</name>
</gene>
<dbReference type="GeneID" id="66052490"/>
<protein>
    <submittedName>
        <fullName evidence="2">Uncharacterized protein</fullName>
    </submittedName>
</protein>
<sequence>MMQPEPWGRPEPWSPQDPPAVSQVVSRSMRMVPPGCPASPVAFLQKTHKVTRRFLDSAVRAQLQVQGRCGGYHRVLYMVTSEHLLSNSNSSRAQKVEADLAALQEALGEDGVIAIGPQDFSSTFGFEWGKFPLPGNFTWNHCDAPELVWYDLFRNNLGPDARHVWVAEYDVGWTGDIASVFASFPERPDFVCSTDWKQDGIAIGPEWSNFPLRTWLKGDEVKQCFIMLARYSLRYMQAFLQETRMGHLQFCEMSGAAICSKHGTWCSIRTFDQYSEVVGRDSRGTSMFRFDTHISRGEWEKLAAADAAERAKKHGAPAALPPSGGTAEATAVDGQRDGGAHGKAQPAGPAVTGRIYHALKW</sequence>
<dbReference type="RefSeq" id="XP_042927592.1">
    <property type="nucleotide sequence ID" value="XM_043059958.1"/>
</dbReference>
<name>A0A2K3E390_CHLRE</name>
<feature type="region of interest" description="Disordered" evidence="1">
    <location>
        <begin position="1"/>
        <end position="26"/>
    </location>
</feature>
<dbReference type="Gramene" id="PNW87260">
    <property type="protein sequence ID" value="PNW87260"/>
    <property type="gene ID" value="CHLRE_02g115500v5"/>
</dbReference>
<feature type="compositionally biased region" description="Pro residues" evidence="1">
    <location>
        <begin position="7"/>
        <end position="18"/>
    </location>
</feature>
<dbReference type="KEGG" id="cre:CHLRE_02g115500v5"/>
<dbReference type="EMBL" id="CM008963">
    <property type="protein sequence ID" value="PNW87260.1"/>
    <property type="molecule type" value="Genomic_DNA"/>
</dbReference>
<proteinExistence type="predicted"/>
<accession>A0A2K3E390</accession>